<comment type="caution">
    <text evidence="1">The sequence shown here is derived from an EMBL/GenBank/DDBJ whole genome shotgun (WGS) entry which is preliminary data.</text>
</comment>
<sequence>MEEEDLRSWRSFLVSYRDPNSCMSVRSFYNRSMLFQSISLPKKLLPQSLSAQYAKVMILMKTVREKADMFSESQWIQYTIQTQTQGILDVRTYLLTLKEIRIKRDLTDELGAEAMMMDAPEKVEK</sequence>
<dbReference type="Pfam" id="PF15704">
    <property type="entry name" value="Mt_ATP_synt"/>
    <property type="match status" value="1"/>
</dbReference>
<evidence type="ECO:0000313" key="2">
    <source>
        <dbReference type="Proteomes" id="UP000655225"/>
    </source>
</evidence>
<dbReference type="AlphaFoldDB" id="A0A835DR91"/>
<evidence type="ECO:0000313" key="1">
    <source>
        <dbReference type="EMBL" id="KAF8413056.1"/>
    </source>
</evidence>
<dbReference type="EMBL" id="JABCRI010000001">
    <property type="protein sequence ID" value="KAF8413056.1"/>
    <property type="molecule type" value="Genomic_DNA"/>
</dbReference>
<accession>A0A835DR91</accession>
<protein>
    <submittedName>
        <fullName evidence="1">Uncharacterized protein</fullName>
    </submittedName>
</protein>
<dbReference type="PANTHER" id="PTHR36013:SF2">
    <property type="entry name" value="ATP SYNTHASE 24 KDA SUBUNIT, MITOCHONDRIAL-RELATED"/>
    <property type="match status" value="1"/>
</dbReference>
<dbReference type="PANTHER" id="PTHR36013">
    <property type="entry name" value="ATP SYNTHASE 24 KDA SUBUNIT, MITOCHONDRIAL-RELATED"/>
    <property type="match status" value="1"/>
</dbReference>
<dbReference type="Proteomes" id="UP000655225">
    <property type="component" value="Unassembled WGS sequence"/>
</dbReference>
<dbReference type="OrthoDB" id="508070at2759"/>
<organism evidence="1 2">
    <name type="scientific">Tetracentron sinense</name>
    <name type="common">Spur-leaf</name>
    <dbReference type="NCBI Taxonomy" id="13715"/>
    <lineage>
        <taxon>Eukaryota</taxon>
        <taxon>Viridiplantae</taxon>
        <taxon>Streptophyta</taxon>
        <taxon>Embryophyta</taxon>
        <taxon>Tracheophyta</taxon>
        <taxon>Spermatophyta</taxon>
        <taxon>Magnoliopsida</taxon>
        <taxon>Trochodendrales</taxon>
        <taxon>Trochodendraceae</taxon>
        <taxon>Tetracentron</taxon>
    </lineage>
</organism>
<keyword evidence="2" id="KW-1185">Reference proteome</keyword>
<proteinExistence type="predicted"/>
<name>A0A835DR91_TETSI</name>
<dbReference type="GO" id="GO:0009555">
    <property type="term" value="P:pollen development"/>
    <property type="evidence" value="ECO:0007669"/>
    <property type="project" value="InterPro"/>
</dbReference>
<dbReference type="InterPro" id="IPR031432">
    <property type="entry name" value="MGP1"/>
</dbReference>
<gene>
    <name evidence="1" type="ORF">HHK36_001032</name>
</gene>
<reference evidence="1 2" key="1">
    <citation type="submission" date="2020-04" db="EMBL/GenBank/DDBJ databases">
        <title>Plant Genome Project.</title>
        <authorList>
            <person name="Zhang R.-G."/>
        </authorList>
    </citation>
    <scope>NUCLEOTIDE SEQUENCE [LARGE SCALE GENOMIC DNA]</scope>
    <source>
        <strain evidence="1">YNK0</strain>
        <tissue evidence="1">Leaf</tissue>
    </source>
</reference>